<feature type="chain" id="PRO_5043025760" description="GDSL esterase/lipase" evidence="5">
    <location>
        <begin position="25"/>
        <end position="386"/>
    </location>
</feature>
<accession>A0AAN7PXL9</accession>
<dbReference type="EMBL" id="JAXIOK010000014">
    <property type="protein sequence ID" value="KAK4755584.1"/>
    <property type="molecule type" value="Genomic_DNA"/>
</dbReference>
<keyword evidence="2 5" id="KW-0732">Signal</keyword>
<dbReference type="SUPFAM" id="SSF52266">
    <property type="entry name" value="SGNH hydrolase"/>
    <property type="match status" value="1"/>
</dbReference>
<evidence type="ECO:0000256" key="4">
    <source>
        <dbReference type="ARBA" id="ARBA00023180"/>
    </source>
</evidence>
<feature type="signal peptide" evidence="5">
    <location>
        <begin position="1"/>
        <end position="24"/>
    </location>
</feature>
<keyword evidence="7" id="KW-1185">Reference proteome</keyword>
<keyword evidence="3" id="KW-0378">Hydrolase</keyword>
<proteinExistence type="inferred from homology"/>
<dbReference type="GO" id="GO:0016788">
    <property type="term" value="F:hydrolase activity, acting on ester bonds"/>
    <property type="evidence" value="ECO:0007669"/>
    <property type="project" value="InterPro"/>
</dbReference>
<comment type="caution">
    <text evidence="6">The sequence shown here is derived from an EMBL/GenBank/DDBJ whole genome shotgun (WGS) entry which is preliminary data.</text>
</comment>
<evidence type="ECO:0000256" key="2">
    <source>
        <dbReference type="ARBA" id="ARBA00022729"/>
    </source>
</evidence>
<name>A0AAN7PXL9_9MYRT</name>
<comment type="similarity">
    <text evidence="1">Belongs to the 'GDSL' lipolytic enzyme family.</text>
</comment>
<protein>
    <recommendedName>
        <fullName evidence="8">GDSL esterase/lipase</fullName>
    </recommendedName>
</protein>
<organism evidence="6 7">
    <name type="scientific">Trapa incisa</name>
    <dbReference type="NCBI Taxonomy" id="236973"/>
    <lineage>
        <taxon>Eukaryota</taxon>
        <taxon>Viridiplantae</taxon>
        <taxon>Streptophyta</taxon>
        <taxon>Embryophyta</taxon>
        <taxon>Tracheophyta</taxon>
        <taxon>Spermatophyta</taxon>
        <taxon>Magnoliopsida</taxon>
        <taxon>eudicotyledons</taxon>
        <taxon>Gunneridae</taxon>
        <taxon>Pentapetalae</taxon>
        <taxon>rosids</taxon>
        <taxon>malvids</taxon>
        <taxon>Myrtales</taxon>
        <taxon>Lythraceae</taxon>
        <taxon>Trapa</taxon>
    </lineage>
</organism>
<dbReference type="InterPro" id="IPR035669">
    <property type="entry name" value="SGNH_plant_lipase-like"/>
</dbReference>
<gene>
    <name evidence="6" type="ORF">SAY87_009341</name>
</gene>
<dbReference type="PANTHER" id="PTHR22835">
    <property type="entry name" value="ZINC FINGER FYVE DOMAIN CONTAINING PROTEIN"/>
    <property type="match status" value="1"/>
</dbReference>
<evidence type="ECO:0000313" key="6">
    <source>
        <dbReference type="EMBL" id="KAK4755584.1"/>
    </source>
</evidence>
<evidence type="ECO:0008006" key="8">
    <source>
        <dbReference type="Google" id="ProtNLM"/>
    </source>
</evidence>
<reference evidence="6 7" key="1">
    <citation type="journal article" date="2023" name="Hortic Res">
        <title>Pangenome of water caltrop reveals structural variations and asymmetric subgenome divergence after allopolyploidization.</title>
        <authorList>
            <person name="Zhang X."/>
            <person name="Chen Y."/>
            <person name="Wang L."/>
            <person name="Yuan Y."/>
            <person name="Fang M."/>
            <person name="Shi L."/>
            <person name="Lu R."/>
            <person name="Comes H.P."/>
            <person name="Ma Y."/>
            <person name="Chen Y."/>
            <person name="Huang G."/>
            <person name="Zhou Y."/>
            <person name="Zheng Z."/>
            <person name="Qiu Y."/>
        </authorList>
    </citation>
    <scope>NUCLEOTIDE SEQUENCE [LARGE SCALE GENOMIC DNA]</scope>
    <source>
        <tissue evidence="6">Roots</tissue>
    </source>
</reference>
<dbReference type="Proteomes" id="UP001345219">
    <property type="component" value="Chromosome 8"/>
</dbReference>
<keyword evidence="4" id="KW-0325">Glycoprotein</keyword>
<evidence type="ECO:0000256" key="1">
    <source>
        <dbReference type="ARBA" id="ARBA00008668"/>
    </source>
</evidence>
<dbReference type="PANTHER" id="PTHR22835:SF659">
    <property type="entry name" value="GDSL LIPASE_ACYLHYDROLASE, PUTATIVE (AFU_ORTHOLOGUE AFUA_2G00510)-RELATED"/>
    <property type="match status" value="1"/>
</dbReference>
<dbReference type="Gene3D" id="3.40.50.1110">
    <property type="entry name" value="SGNH hydrolase"/>
    <property type="match status" value="1"/>
</dbReference>
<dbReference type="InterPro" id="IPR001087">
    <property type="entry name" value="GDSL"/>
</dbReference>
<dbReference type="Pfam" id="PF00657">
    <property type="entry name" value="Lipase_GDSL"/>
    <property type="match status" value="1"/>
</dbReference>
<evidence type="ECO:0000256" key="5">
    <source>
        <dbReference type="SAM" id="SignalP"/>
    </source>
</evidence>
<dbReference type="CDD" id="cd01837">
    <property type="entry name" value="SGNH_plant_lipase_like"/>
    <property type="match status" value="1"/>
</dbReference>
<evidence type="ECO:0000313" key="7">
    <source>
        <dbReference type="Proteomes" id="UP001345219"/>
    </source>
</evidence>
<dbReference type="AlphaFoldDB" id="A0AAN7PXL9"/>
<dbReference type="InterPro" id="IPR036514">
    <property type="entry name" value="SGNH_hydro_sf"/>
</dbReference>
<sequence>MKKVAPNSILPLLSLFLFSSALHGESSSIARMYDAIFNFGDSLSDTGNFLRSGALAFPVIGRLPYGETFFGHATGRCSDGRLIVDYITEAFGLPHIAPYLEIVQTGKQVKTGVNYAVSGATALDSQFFYAQGLGPLVWTNDSLSVQLGWFKKYKSSMCSTKQECDRYFKKSLFLVGEIGGNDYNYPFFIGGSIKQARALVPLVVGAITNAITVLIEEGAADLMVPGNLPIGCSAVYLTIFSRTANKSDYDPRTGCLKAYNALARYHNQQLMQSLQALRLKYPHARIIYADYYGAAMRLYHTPKRFGFYEGTLRACCGGGGPFNFNNSARCGHIGSSACSNPSAFVNWDGIHLTDAAYRHISEGLMHGPFTSPPLLYDIPDLRKRLL</sequence>
<evidence type="ECO:0000256" key="3">
    <source>
        <dbReference type="ARBA" id="ARBA00022801"/>
    </source>
</evidence>